<keyword evidence="3" id="KW-0998">Cell outer membrane</keyword>
<dbReference type="Gene3D" id="3.10.20.310">
    <property type="entry name" value="membrane protein fhac"/>
    <property type="match status" value="1"/>
</dbReference>
<keyword evidence="4" id="KW-0732">Signal</keyword>
<reference evidence="7 8" key="1">
    <citation type="submission" date="2019-01" db="EMBL/GenBank/DDBJ databases">
        <title>Pseudoxanthomonas composti sp. nov., isolated from compost.</title>
        <authorList>
            <person name="Yang G."/>
        </authorList>
    </citation>
    <scope>NUCLEOTIDE SEQUENCE [LARGE SCALE GENOMIC DNA]</scope>
    <source>
        <strain evidence="7 8">GSS15</strain>
    </source>
</reference>
<keyword evidence="1" id="KW-0472">Membrane</keyword>
<dbReference type="EMBL" id="SAWZ01000001">
    <property type="protein sequence ID" value="RXR08809.1"/>
    <property type="molecule type" value="Genomic_DNA"/>
</dbReference>
<evidence type="ECO:0000259" key="5">
    <source>
        <dbReference type="Pfam" id="PF03865"/>
    </source>
</evidence>
<dbReference type="Proteomes" id="UP000289784">
    <property type="component" value="Unassembled WGS sequence"/>
</dbReference>
<sequence length="551" mass="59943">MRLIHPVLGCALAVLPFSIQASPQTDAGQSLQSLNQKPLSLPERQTLELNLPSAPADANSASGAGTLVVEAFVFEGNAALPDSQLQPLLADLRGQRVTLAALQAGLQRITDLYRAQGYPLARAYLPAQSVEQGQVRIGILEGRYGTVRAENAAQLRGFALAPLAQLESGQQVQDQPLTRNLLLLKELPGHDARATLQPGASTGTSDLLVDMRTGNRVSGSVDADNYGNRYIGQYRLGGSVNVNNPLSLGDRLSLRATGSDEDQRYGRIAYQVPVSAWSTQLGVAYSEMSYELGRNFADLDAHGNARVASLFALQPLVRRRGLTLDAQLQFDAKRLRDIIDAFNDRLDKRSRVVTASLNGSSQDDLWGGGVSSFSLAWSHGELDIAGAAKRLEDQNTAGTRGSFNKLTPSLVRLQRLTPRFSLYSQLQGQWADRNLESSEKFYLGGAYGVRAYPQGEASGDQGWLTNLELRYALTPTWQLATFLDHGQVRVNRDPWTAEDNHRGLSGTGVGATWAAYGWRVNAVAAWKLGNAEPISDADRSPRIWAQVSRFF</sequence>
<feature type="domain" description="Polypeptide-transport-associated ShlB-type" evidence="6">
    <location>
        <begin position="69"/>
        <end position="142"/>
    </location>
</feature>
<evidence type="ECO:0000256" key="2">
    <source>
        <dbReference type="ARBA" id="ARBA00022692"/>
    </source>
</evidence>
<dbReference type="AlphaFoldDB" id="A0A4Q1K095"/>
<keyword evidence="2" id="KW-0812">Transmembrane</keyword>
<dbReference type="PANTHER" id="PTHR34597:SF1">
    <property type="entry name" value="HEME_HEMOPEXIN TRANSPORTER PROTEIN HUXB"/>
    <property type="match status" value="1"/>
</dbReference>
<accession>A0A4Q1K095</accession>
<feature type="signal peptide" evidence="4">
    <location>
        <begin position="1"/>
        <end position="21"/>
    </location>
</feature>
<feature type="chain" id="PRO_5020703491" evidence="4">
    <location>
        <begin position="22"/>
        <end position="551"/>
    </location>
</feature>
<feature type="domain" description="Haemolysin activator HlyB C-terminal" evidence="5">
    <location>
        <begin position="203"/>
        <end position="511"/>
    </location>
</feature>
<dbReference type="InterPro" id="IPR005565">
    <property type="entry name" value="Hemolysn_activator_HlyB_C"/>
</dbReference>
<dbReference type="GO" id="GO:0046819">
    <property type="term" value="P:protein secretion by the type V secretion system"/>
    <property type="evidence" value="ECO:0007669"/>
    <property type="project" value="TreeGrafter"/>
</dbReference>
<dbReference type="Pfam" id="PF03865">
    <property type="entry name" value="ShlB"/>
    <property type="match status" value="1"/>
</dbReference>
<dbReference type="Gene3D" id="2.40.160.50">
    <property type="entry name" value="membrane protein fhac: a member of the omp85/tpsb transporter family"/>
    <property type="match status" value="1"/>
</dbReference>
<protein>
    <submittedName>
        <fullName evidence="7">ShlB/FhaC/HecB family hemolysin secretion/activation protein</fullName>
    </submittedName>
</protein>
<dbReference type="InterPro" id="IPR051544">
    <property type="entry name" value="TPS_OM_transporter"/>
</dbReference>
<evidence type="ECO:0000259" key="6">
    <source>
        <dbReference type="Pfam" id="PF08479"/>
    </source>
</evidence>
<evidence type="ECO:0000313" key="7">
    <source>
        <dbReference type="EMBL" id="RXR08809.1"/>
    </source>
</evidence>
<evidence type="ECO:0000313" key="8">
    <source>
        <dbReference type="Proteomes" id="UP000289784"/>
    </source>
</evidence>
<dbReference type="RefSeq" id="WP_129469700.1">
    <property type="nucleotide sequence ID" value="NZ_SAWZ01000001.1"/>
</dbReference>
<dbReference type="Pfam" id="PF08479">
    <property type="entry name" value="POTRA_2"/>
    <property type="match status" value="1"/>
</dbReference>
<organism evidence="7 8">
    <name type="scientific">Pseudoxanthomonas composti</name>
    <dbReference type="NCBI Taxonomy" id="2137479"/>
    <lineage>
        <taxon>Bacteria</taxon>
        <taxon>Pseudomonadati</taxon>
        <taxon>Pseudomonadota</taxon>
        <taxon>Gammaproteobacteria</taxon>
        <taxon>Lysobacterales</taxon>
        <taxon>Lysobacteraceae</taxon>
        <taxon>Pseudoxanthomonas</taxon>
    </lineage>
</organism>
<dbReference type="GO" id="GO:0098046">
    <property type="term" value="C:type V protein secretion system complex"/>
    <property type="evidence" value="ECO:0007669"/>
    <property type="project" value="TreeGrafter"/>
</dbReference>
<dbReference type="OrthoDB" id="572300at2"/>
<evidence type="ECO:0000256" key="4">
    <source>
        <dbReference type="SAM" id="SignalP"/>
    </source>
</evidence>
<keyword evidence="8" id="KW-1185">Reference proteome</keyword>
<name>A0A4Q1K095_9GAMM</name>
<proteinExistence type="predicted"/>
<dbReference type="PANTHER" id="PTHR34597">
    <property type="entry name" value="SLR1661 PROTEIN"/>
    <property type="match status" value="1"/>
</dbReference>
<dbReference type="GO" id="GO:0008320">
    <property type="term" value="F:protein transmembrane transporter activity"/>
    <property type="evidence" value="ECO:0007669"/>
    <property type="project" value="TreeGrafter"/>
</dbReference>
<keyword evidence="1" id="KW-1134">Transmembrane beta strand</keyword>
<gene>
    <name evidence="7" type="ORF">EPA99_03100</name>
</gene>
<dbReference type="InterPro" id="IPR013686">
    <property type="entry name" value="Polypept-transport_assoc_ShlB"/>
</dbReference>
<evidence type="ECO:0000256" key="3">
    <source>
        <dbReference type="ARBA" id="ARBA00023237"/>
    </source>
</evidence>
<evidence type="ECO:0000256" key="1">
    <source>
        <dbReference type="ARBA" id="ARBA00022452"/>
    </source>
</evidence>
<comment type="caution">
    <text evidence="7">The sequence shown here is derived from an EMBL/GenBank/DDBJ whole genome shotgun (WGS) entry which is preliminary data.</text>
</comment>